<sequence>TLKRNQTQIPSLYSSSLSLCVSLSLCFSSKFKTLRPDQNRVHQIRFPISAKPYPQKPNTLFLRSQALSKQAMVVKMKQIMRWPPWPPLFAVKFDVIVAVHRIEGLSSDTGDCAARRRRPVVEIKWRGPRAVTLKRSSVERSYTEEGGFRGDGVVEWNEEFKRVCEFSVYKEGEFLPWIVSFTVFNGLSQGTKEKARSFGKASLNIAEFFSLMKEDDVQVKVPLKMRGSSSSSASLHISLQFSSKESLPERQRSALPVLWSPLSAEAEKAESVVKVGLRKMKTFNHCMSRQASEKEESIKKDASSGSETRSPERSLDSESSYPFDTDSQDEVDAAADESEESGVVEPVTYKTLRYANWARGSFHAGTNPEDDDLIYYSHRSPSTERGEEVSSDAVSSEQKKRMLSWKKRKLSFRSSKQKGEPLLKKDCLEEGGDDIDYDRRQLSSSDESTSDWYKSDDSVMKPLSEFGDDDFVVGSWETRDITSRDGLMKLKAQVFLASIDQRSERAAGESACTALVVVMAHWLGSNRDIIPTRSEFDSLIREGSSEWRNLCEKEEYRERFPDKHFDLETVLQAKIRPICVVPEKSFIGFFHPEKEEEEDASLDFLRDVMSFDSIWEEIMRHEPEEFGSEPVIYIVSWNDHFFVLLVDHNAYYIIDTLGERLYEGCNQAYVLKFDKDAEIQRLKPEVKDKNKPEQAERSTTELDEQEEEEVVVCSRGKESCREYIKSFLAAIPIQQAKADMKKGLVSSVHHRLQIELHVTRHLEQHQPNLLLLESSASEANVDWSLASQYSNSGGFGCEVAELVGVEV</sequence>
<feature type="compositionally biased region" description="Basic and acidic residues" evidence="1">
    <location>
        <begin position="291"/>
        <end position="302"/>
    </location>
</feature>
<dbReference type="Gramene" id="Bo9g177650.1">
    <property type="protein sequence ID" value="Bo9g177650.1"/>
    <property type="gene ID" value="Bo9g177650"/>
</dbReference>
<evidence type="ECO:0000313" key="3">
    <source>
        <dbReference type="EnsemblPlants" id="Bo9g177650.1"/>
    </source>
</evidence>
<dbReference type="PANTHER" id="PTHR31182:SF23">
    <property type="entry name" value="SPLICING FACTOR 3A SUBUNIT"/>
    <property type="match status" value="1"/>
</dbReference>
<feature type="domain" description="C2 NT-type" evidence="2">
    <location>
        <begin position="83"/>
        <end position="243"/>
    </location>
</feature>
<dbReference type="Pfam" id="PF10358">
    <property type="entry name" value="NT-C2"/>
    <property type="match status" value="1"/>
</dbReference>
<feature type="region of interest" description="Disordered" evidence="1">
    <location>
        <begin position="435"/>
        <end position="454"/>
    </location>
</feature>
<feature type="region of interest" description="Disordered" evidence="1">
    <location>
        <begin position="684"/>
        <end position="703"/>
    </location>
</feature>
<name>A0A0D3EHS0_BRAOL</name>
<dbReference type="Proteomes" id="UP000032141">
    <property type="component" value="Chromosome C9"/>
</dbReference>
<dbReference type="AlphaFoldDB" id="A0A0D3EHS0"/>
<dbReference type="HOGENOM" id="CLU_018855_0_0_1"/>
<dbReference type="EnsemblPlants" id="Bo9g177650.1">
    <property type="protein sequence ID" value="Bo9g177650.1"/>
    <property type="gene ID" value="Bo9g177650"/>
</dbReference>
<feature type="compositionally biased region" description="Polar residues" evidence="1">
    <location>
        <begin position="442"/>
        <end position="452"/>
    </location>
</feature>
<dbReference type="eggNOG" id="ENOG502QST8">
    <property type="taxonomic scope" value="Eukaryota"/>
</dbReference>
<feature type="compositionally biased region" description="Basic and acidic residues" evidence="1">
    <location>
        <begin position="684"/>
        <end position="700"/>
    </location>
</feature>
<feature type="region of interest" description="Disordered" evidence="1">
    <location>
        <begin position="368"/>
        <end position="397"/>
    </location>
</feature>
<accession>A0A0D3EHS0</accession>
<feature type="region of interest" description="Disordered" evidence="1">
    <location>
        <begin position="286"/>
        <end position="342"/>
    </location>
</feature>
<feature type="compositionally biased region" description="Acidic residues" evidence="1">
    <location>
        <begin position="326"/>
        <end position="342"/>
    </location>
</feature>
<evidence type="ECO:0000256" key="1">
    <source>
        <dbReference type="SAM" id="MobiDB-lite"/>
    </source>
</evidence>
<dbReference type="STRING" id="109376.A0A0D3EHS0"/>
<proteinExistence type="predicted"/>
<dbReference type="PROSITE" id="PS51840">
    <property type="entry name" value="C2_NT"/>
    <property type="match status" value="1"/>
</dbReference>
<evidence type="ECO:0000313" key="4">
    <source>
        <dbReference type="Proteomes" id="UP000032141"/>
    </source>
</evidence>
<dbReference type="InterPro" id="IPR019448">
    <property type="entry name" value="NT-C2"/>
</dbReference>
<keyword evidence="4" id="KW-1185">Reference proteome</keyword>
<reference evidence="3" key="2">
    <citation type="submission" date="2015-03" db="UniProtKB">
        <authorList>
            <consortium name="EnsemblPlants"/>
        </authorList>
    </citation>
    <scope>IDENTIFICATION</scope>
</reference>
<dbReference type="PANTHER" id="PTHR31182">
    <property type="entry name" value="C2 NT-TYPE DOMAIN-CONTAINING PROTEIN"/>
    <property type="match status" value="1"/>
</dbReference>
<reference evidence="3 4" key="1">
    <citation type="journal article" date="2014" name="Genome Biol.">
        <title>Transcriptome and methylome profiling reveals relics of genome dominance in the mesopolyploid Brassica oleracea.</title>
        <authorList>
            <person name="Parkin I.A."/>
            <person name="Koh C."/>
            <person name="Tang H."/>
            <person name="Robinson S.J."/>
            <person name="Kagale S."/>
            <person name="Clarke W.E."/>
            <person name="Town C.D."/>
            <person name="Nixon J."/>
            <person name="Krishnakumar V."/>
            <person name="Bidwell S.L."/>
            <person name="Denoeud F."/>
            <person name="Belcram H."/>
            <person name="Links M.G."/>
            <person name="Just J."/>
            <person name="Clarke C."/>
            <person name="Bender T."/>
            <person name="Huebert T."/>
            <person name="Mason A.S."/>
            <person name="Pires J.C."/>
            <person name="Barker G."/>
            <person name="Moore J."/>
            <person name="Walley P.G."/>
            <person name="Manoli S."/>
            <person name="Batley J."/>
            <person name="Edwards D."/>
            <person name="Nelson M.N."/>
            <person name="Wang X."/>
            <person name="Paterson A.H."/>
            <person name="King G."/>
            <person name="Bancroft I."/>
            <person name="Chalhoub B."/>
            <person name="Sharpe A.G."/>
        </authorList>
    </citation>
    <scope>NUCLEOTIDE SEQUENCE</scope>
    <source>
        <strain evidence="3 4">cv. TO1000</strain>
    </source>
</reference>
<evidence type="ECO:0000259" key="2">
    <source>
        <dbReference type="PROSITE" id="PS51840"/>
    </source>
</evidence>
<protein>
    <recommendedName>
        <fullName evidence="2">C2 NT-type domain-containing protein</fullName>
    </recommendedName>
</protein>
<organism evidence="3 4">
    <name type="scientific">Brassica oleracea var. oleracea</name>
    <dbReference type="NCBI Taxonomy" id="109376"/>
    <lineage>
        <taxon>Eukaryota</taxon>
        <taxon>Viridiplantae</taxon>
        <taxon>Streptophyta</taxon>
        <taxon>Embryophyta</taxon>
        <taxon>Tracheophyta</taxon>
        <taxon>Spermatophyta</taxon>
        <taxon>Magnoliopsida</taxon>
        <taxon>eudicotyledons</taxon>
        <taxon>Gunneridae</taxon>
        <taxon>Pentapetalae</taxon>
        <taxon>rosids</taxon>
        <taxon>malvids</taxon>
        <taxon>Brassicales</taxon>
        <taxon>Brassicaceae</taxon>
        <taxon>Brassiceae</taxon>
        <taxon>Brassica</taxon>
    </lineage>
</organism>
<dbReference type="OMA" id="ASECACN"/>